<dbReference type="RefSeq" id="WP_136892901.1">
    <property type="nucleotide sequence ID" value="NZ_SWJE01000003.1"/>
</dbReference>
<dbReference type="Gene3D" id="3.30.420.40">
    <property type="match status" value="1"/>
</dbReference>
<dbReference type="Proteomes" id="UP000305539">
    <property type="component" value="Unassembled WGS sequence"/>
</dbReference>
<keyword evidence="2" id="KW-1185">Reference proteome</keyword>
<dbReference type="AlphaFoldDB" id="A0A4U1IB51"/>
<proteinExistence type="predicted"/>
<comment type="caution">
    <text evidence="1">The sequence shown here is derived from an EMBL/GenBank/DDBJ whole genome shotgun (WGS) entry which is preliminary data.</text>
</comment>
<evidence type="ECO:0000313" key="1">
    <source>
        <dbReference type="EMBL" id="TKC90786.1"/>
    </source>
</evidence>
<evidence type="ECO:0000313" key="2">
    <source>
        <dbReference type="Proteomes" id="UP000305539"/>
    </source>
</evidence>
<gene>
    <name evidence="1" type="ORF">FAZ69_05235</name>
</gene>
<protein>
    <submittedName>
        <fullName evidence="1">Pilus assembly protein PilM</fullName>
    </submittedName>
</protein>
<organism evidence="1 2">
    <name type="scientific">Trinickia terrae</name>
    <dbReference type="NCBI Taxonomy" id="2571161"/>
    <lineage>
        <taxon>Bacteria</taxon>
        <taxon>Pseudomonadati</taxon>
        <taxon>Pseudomonadota</taxon>
        <taxon>Betaproteobacteria</taxon>
        <taxon>Burkholderiales</taxon>
        <taxon>Burkholderiaceae</taxon>
        <taxon>Trinickia</taxon>
    </lineage>
</organism>
<reference evidence="1 2" key="1">
    <citation type="submission" date="2019-04" db="EMBL/GenBank/DDBJ databases">
        <title>Trinickia sp. 7GSK02, isolated from subtropical forest soil.</title>
        <authorList>
            <person name="Gao Z.-H."/>
            <person name="Qiu L.-H."/>
        </authorList>
    </citation>
    <scope>NUCLEOTIDE SEQUENCE [LARGE SCALE GENOMIC DNA]</scope>
    <source>
        <strain evidence="1 2">7GSK02</strain>
    </source>
</reference>
<dbReference type="EMBL" id="SWJE01000003">
    <property type="protein sequence ID" value="TKC90786.1"/>
    <property type="molecule type" value="Genomic_DNA"/>
</dbReference>
<dbReference type="OrthoDB" id="9125096at2"/>
<accession>A0A4U1IB51</accession>
<dbReference type="Pfam" id="PF11104">
    <property type="entry name" value="PilM_2"/>
    <property type="match status" value="1"/>
</dbReference>
<name>A0A4U1IB51_9BURK</name>
<sequence>MPIRDTLLPVKRRFAAGIDLSPREVRLAVLSVRGRGAAPVSVEGLVAAPLAGGAMAGAQIVDREAVAAALAAAFAQLPPACATRKMTCAMAVPGSATVVASVALSRLAPGKPRATRAQALAGVEQAVMAEAERVAGIERHALAVDWFIDDALLDAGGNALSVTIAATPRQHLETRVEVAASAGIELRALDGEPPAALRALRHAAELELNPHERYAALWVGGDGVYGWRLSGDMIEAHLRYPAPEHEDLADALRELGGGGALGCALGCALIGGELELLGSVGVAIADIGDLLGCSVLPFECAPYCDDGSSGVPAELRHAPAFAVAFGLALRGVLE</sequence>
<dbReference type="Gene3D" id="3.30.1490.300">
    <property type="match status" value="1"/>
</dbReference>
<dbReference type="InterPro" id="IPR005883">
    <property type="entry name" value="PilM"/>
</dbReference>